<organism evidence="2 3">
    <name type="scientific">Mycobacterium szulgai</name>
    <dbReference type="NCBI Taxonomy" id="1787"/>
    <lineage>
        <taxon>Bacteria</taxon>
        <taxon>Bacillati</taxon>
        <taxon>Actinomycetota</taxon>
        <taxon>Actinomycetes</taxon>
        <taxon>Mycobacteriales</taxon>
        <taxon>Mycobacteriaceae</taxon>
        <taxon>Mycobacterium</taxon>
    </lineage>
</organism>
<gene>
    <name evidence="2" type="ORF">AWC27_27625</name>
</gene>
<sequence>MGTPIQNAGPKEAVMLWLGAVLIVVSVASFLIGFVLFANAVGVAPQRRAHGDPTGLRRAADRVEWSDVFRRIPSSYGVMLDDGANRSERLAAAGSLFVLIAILAAVIAVLAFLAALI</sequence>
<dbReference type="AlphaFoldDB" id="A0A1X2EJ25"/>
<dbReference type="Proteomes" id="UP000193317">
    <property type="component" value="Unassembled WGS sequence"/>
</dbReference>
<dbReference type="EMBL" id="LQPW01000082">
    <property type="protein sequence ID" value="ORX03516.1"/>
    <property type="molecule type" value="Genomic_DNA"/>
</dbReference>
<keyword evidence="1" id="KW-0812">Transmembrane</keyword>
<comment type="caution">
    <text evidence="2">The sequence shown here is derived from an EMBL/GenBank/DDBJ whole genome shotgun (WGS) entry which is preliminary data.</text>
</comment>
<name>A0A1X2EJ25_MYCSZ</name>
<feature type="transmembrane region" description="Helical" evidence="1">
    <location>
        <begin position="96"/>
        <end position="116"/>
    </location>
</feature>
<keyword evidence="1" id="KW-0472">Membrane</keyword>
<evidence type="ECO:0000313" key="3">
    <source>
        <dbReference type="Proteomes" id="UP000193317"/>
    </source>
</evidence>
<keyword evidence="1" id="KW-1133">Transmembrane helix</keyword>
<reference evidence="2 3" key="1">
    <citation type="submission" date="2016-01" db="EMBL/GenBank/DDBJ databases">
        <title>The new phylogeny of the genus Mycobacterium.</title>
        <authorList>
            <person name="Tarcisio F."/>
            <person name="Conor M."/>
            <person name="Antonella G."/>
            <person name="Elisabetta G."/>
            <person name="Giulia F.S."/>
            <person name="Sara T."/>
            <person name="Anna F."/>
            <person name="Clotilde B."/>
            <person name="Roberto B."/>
            <person name="Veronica D.S."/>
            <person name="Fabio R."/>
            <person name="Monica P."/>
            <person name="Olivier J."/>
            <person name="Enrico T."/>
            <person name="Nicola S."/>
        </authorList>
    </citation>
    <scope>NUCLEOTIDE SEQUENCE [LARGE SCALE GENOMIC DNA]</scope>
    <source>
        <strain evidence="2 3">DSM 44166</strain>
    </source>
</reference>
<feature type="transmembrane region" description="Helical" evidence="1">
    <location>
        <begin position="14"/>
        <end position="38"/>
    </location>
</feature>
<protein>
    <submittedName>
        <fullName evidence="2">Uncharacterized protein</fullName>
    </submittedName>
</protein>
<keyword evidence="3" id="KW-1185">Reference proteome</keyword>
<evidence type="ECO:0000256" key="1">
    <source>
        <dbReference type="SAM" id="Phobius"/>
    </source>
</evidence>
<proteinExistence type="predicted"/>
<evidence type="ECO:0000313" key="2">
    <source>
        <dbReference type="EMBL" id="ORX03516.1"/>
    </source>
</evidence>
<accession>A0A1X2EJ25</accession>